<dbReference type="EMBL" id="UGYN01000002">
    <property type="protein sequence ID" value="SUI43926.1"/>
    <property type="molecule type" value="Genomic_DNA"/>
</dbReference>
<organism evidence="1 2">
    <name type="scientific">Serratia quinivorans</name>
    <dbReference type="NCBI Taxonomy" id="137545"/>
    <lineage>
        <taxon>Bacteria</taxon>
        <taxon>Pseudomonadati</taxon>
        <taxon>Pseudomonadota</taxon>
        <taxon>Gammaproteobacteria</taxon>
        <taxon>Enterobacterales</taxon>
        <taxon>Yersiniaceae</taxon>
        <taxon>Serratia</taxon>
    </lineage>
</organism>
<gene>
    <name evidence="1" type="ORF">NCTC11544_00297</name>
</gene>
<evidence type="ECO:0000313" key="2">
    <source>
        <dbReference type="Proteomes" id="UP000255529"/>
    </source>
</evidence>
<name>A0A379YDE3_9GAMM</name>
<reference evidence="1 2" key="1">
    <citation type="submission" date="2018-06" db="EMBL/GenBank/DDBJ databases">
        <authorList>
            <consortium name="Pathogen Informatics"/>
            <person name="Doyle S."/>
        </authorList>
    </citation>
    <scope>NUCLEOTIDE SEQUENCE [LARGE SCALE GENOMIC DNA]</scope>
    <source>
        <strain evidence="1 2">NCTC11544</strain>
    </source>
</reference>
<evidence type="ECO:0000313" key="1">
    <source>
        <dbReference type="EMBL" id="SUI43926.1"/>
    </source>
</evidence>
<proteinExistence type="predicted"/>
<dbReference type="Proteomes" id="UP000255529">
    <property type="component" value="Unassembled WGS sequence"/>
</dbReference>
<dbReference type="AlphaFoldDB" id="A0A379YDE3"/>
<sequence length="104" mass="12253">MYILMILLLATVFFLYVERRHFKLQADYLEELAGKRASVIAKEYRIRECIRSNMVGVWLELDANEDINRRYKNNEVADAYAKCRELLSVAIKEDTYLAEGKEEV</sequence>
<dbReference type="RefSeq" id="WP_129939866.1">
    <property type="nucleotide sequence ID" value="NZ_CAMKUF010000001.1"/>
</dbReference>
<protein>
    <submittedName>
        <fullName evidence="1">Uncharacterized protein</fullName>
    </submittedName>
</protein>
<accession>A0A379YDE3</accession>